<dbReference type="NCBIfam" id="TIGR00556">
    <property type="entry name" value="pantethn_trn"/>
    <property type="match status" value="1"/>
</dbReference>
<organism evidence="12 13">
    <name type="scientific">Neiella litorisoli</name>
    <dbReference type="NCBI Taxonomy" id="2771431"/>
    <lineage>
        <taxon>Bacteria</taxon>
        <taxon>Pseudomonadati</taxon>
        <taxon>Pseudomonadota</taxon>
        <taxon>Gammaproteobacteria</taxon>
        <taxon>Alteromonadales</taxon>
        <taxon>Echinimonadaceae</taxon>
        <taxon>Neiella</taxon>
    </lineage>
</organism>
<evidence type="ECO:0000256" key="7">
    <source>
        <dbReference type="ARBA" id="ARBA00023160"/>
    </source>
</evidence>
<proteinExistence type="inferred from homology"/>
<keyword evidence="3 10" id="KW-0479">Metal-binding</keyword>
<dbReference type="SUPFAM" id="SSF56214">
    <property type="entry name" value="4'-phosphopantetheinyl transferase"/>
    <property type="match status" value="1"/>
</dbReference>
<dbReference type="EMBL" id="JACXAF010000013">
    <property type="protein sequence ID" value="MBD1390005.1"/>
    <property type="molecule type" value="Genomic_DNA"/>
</dbReference>
<evidence type="ECO:0000256" key="3">
    <source>
        <dbReference type="ARBA" id="ARBA00022723"/>
    </source>
</evidence>
<protein>
    <recommendedName>
        <fullName evidence="10">Holo-[acyl-carrier-protein] synthase</fullName>
        <shortName evidence="10">Holo-ACP synthase</shortName>
        <ecNumber evidence="10">2.7.8.7</ecNumber>
    </recommendedName>
    <alternativeName>
        <fullName evidence="10">4'-phosphopantetheinyl transferase AcpS</fullName>
    </alternativeName>
</protein>
<sequence>MAIVGLGNDLVEIDRIEQVLQRSPERFAARVLTANELRQFQQHKQPARFLAKRFAAKEAAAKAIGTGIAAGVTFHDFEVSNDAAGRPLLALSGQARQLAKERAVSHCWLSLSDERHYALATVVLESTSPGGGESIS</sequence>
<dbReference type="RefSeq" id="WP_191145088.1">
    <property type="nucleotide sequence ID" value="NZ_JACXAF010000013.1"/>
</dbReference>
<comment type="catalytic activity">
    <reaction evidence="8 10">
        <text>apo-[ACP] + CoA = holo-[ACP] + adenosine 3',5'-bisphosphate + H(+)</text>
        <dbReference type="Rhea" id="RHEA:12068"/>
        <dbReference type="Rhea" id="RHEA-COMP:9685"/>
        <dbReference type="Rhea" id="RHEA-COMP:9690"/>
        <dbReference type="ChEBI" id="CHEBI:15378"/>
        <dbReference type="ChEBI" id="CHEBI:29999"/>
        <dbReference type="ChEBI" id="CHEBI:57287"/>
        <dbReference type="ChEBI" id="CHEBI:58343"/>
        <dbReference type="ChEBI" id="CHEBI:64479"/>
        <dbReference type="EC" id="2.7.8.7"/>
    </reaction>
</comment>
<dbReference type="InterPro" id="IPR004568">
    <property type="entry name" value="Ppantetheine-prot_Trfase_dom"/>
</dbReference>
<dbReference type="FunFam" id="3.90.470.20:FF:000001">
    <property type="entry name" value="Holo-[acyl-carrier-protein] synthase"/>
    <property type="match status" value="1"/>
</dbReference>
<comment type="caution">
    <text evidence="12">The sequence shown here is derived from an EMBL/GenBank/DDBJ whole genome shotgun (WGS) entry which is preliminary data.</text>
</comment>
<comment type="function">
    <text evidence="9">Transfers the 4'-phosphopantetheine moiety from coenzyme A to the 'Ser-36' of acyl-carrier-protein.</text>
</comment>
<keyword evidence="7 10" id="KW-0275">Fatty acid biosynthesis</keyword>
<keyword evidence="13" id="KW-1185">Reference proteome</keyword>
<dbReference type="InterPro" id="IPR037143">
    <property type="entry name" value="4-PPantetheinyl_Trfase_dom_sf"/>
</dbReference>
<keyword evidence="6 10" id="KW-0443">Lipid metabolism</keyword>
<keyword evidence="2 10" id="KW-0808">Transferase</keyword>
<dbReference type="AlphaFoldDB" id="A0A8J6QHT3"/>
<feature type="domain" description="4'-phosphopantetheinyl transferase" evidence="11">
    <location>
        <begin position="5"/>
        <end position="121"/>
    </location>
</feature>
<feature type="binding site" evidence="10">
    <location>
        <position position="9"/>
    </location>
    <ligand>
        <name>Mg(2+)</name>
        <dbReference type="ChEBI" id="CHEBI:18420"/>
    </ligand>
</feature>
<evidence type="ECO:0000256" key="6">
    <source>
        <dbReference type="ARBA" id="ARBA00023098"/>
    </source>
</evidence>
<comment type="subcellular location">
    <subcellularLocation>
        <location evidence="10">Cytoplasm</location>
    </subcellularLocation>
</comment>
<dbReference type="EC" id="2.7.8.7" evidence="10"/>
<dbReference type="GO" id="GO:0008897">
    <property type="term" value="F:holo-[acyl-carrier-protein] synthase activity"/>
    <property type="evidence" value="ECO:0007669"/>
    <property type="project" value="UniProtKB-UniRule"/>
</dbReference>
<evidence type="ECO:0000256" key="9">
    <source>
        <dbReference type="ARBA" id="ARBA00054726"/>
    </source>
</evidence>
<accession>A0A8J6QHT3</accession>
<evidence type="ECO:0000256" key="8">
    <source>
        <dbReference type="ARBA" id="ARBA00050875"/>
    </source>
</evidence>
<evidence type="ECO:0000256" key="4">
    <source>
        <dbReference type="ARBA" id="ARBA00022832"/>
    </source>
</evidence>
<keyword evidence="1 10" id="KW-0444">Lipid biosynthesis</keyword>
<dbReference type="Gene3D" id="3.90.470.20">
    <property type="entry name" value="4'-phosphopantetheinyl transferase domain"/>
    <property type="match status" value="1"/>
</dbReference>
<evidence type="ECO:0000256" key="5">
    <source>
        <dbReference type="ARBA" id="ARBA00022842"/>
    </source>
</evidence>
<reference evidence="12" key="1">
    <citation type="submission" date="2020-09" db="EMBL/GenBank/DDBJ databases">
        <title>A novel bacterium of genus Neiella, isolated from South China Sea.</title>
        <authorList>
            <person name="Huang H."/>
            <person name="Mo K."/>
            <person name="Hu Y."/>
        </authorList>
    </citation>
    <scope>NUCLEOTIDE SEQUENCE</scope>
    <source>
        <strain evidence="12">HB171785</strain>
    </source>
</reference>
<keyword evidence="10" id="KW-0963">Cytoplasm</keyword>
<evidence type="ECO:0000256" key="1">
    <source>
        <dbReference type="ARBA" id="ARBA00022516"/>
    </source>
</evidence>
<dbReference type="Proteomes" id="UP000638014">
    <property type="component" value="Unassembled WGS sequence"/>
</dbReference>
<comment type="cofactor">
    <cofactor evidence="10">
        <name>Mg(2+)</name>
        <dbReference type="ChEBI" id="CHEBI:18420"/>
    </cofactor>
</comment>
<comment type="function">
    <text evidence="10">Transfers the 4'-phosphopantetheine moiety from coenzyme A to a Ser of acyl-carrier-protein.</text>
</comment>
<evidence type="ECO:0000259" key="11">
    <source>
        <dbReference type="Pfam" id="PF01648"/>
    </source>
</evidence>
<evidence type="ECO:0000313" key="12">
    <source>
        <dbReference type="EMBL" id="MBD1390005.1"/>
    </source>
</evidence>
<feature type="binding site" evidence="10">
    <location>
        <position position="58"/>
    </location>
    <ligand>
        <name>Mg(2+)</name>
        <dbReference type="ChEBI" id="CHEBI:18420"/>
    </ligand>
</feature>
<dbReference type="InterPro" id="IPR008278">
    <property type="entry name" value="4-PPantetheinyl_Trfase_dom"/>
</dbReference>
<dbReference type="HAMAP" id="MF_00101">
    <property type="entry name" value="AcpS"/>
    <property type="match status" value="1"/>
</dbReference>
<dbReference type="GO" id="GO:0006633">
    <property type="term" value="P:fatty acid biosynthetic process"/>
    <property type="evidence" value="ECO:0007669"/>
    <property type="project" value="UniProtKB-UniRule"/>
</dbReference>
<keyword evidence="5 10" id="KW-0460">Magnesium</keyword>
<dbReference type="GO" id="GO:0005737">
    <property type="term" value="C:cytoplasm"/>
    <property type="evidence" value="ECO:0007669"/>
    <property type="project" value="UniProtKB-SubCell"/>
</dbReference>
<evidence type="ECO:0000256" key="10">
    <source>
        <dbReference type="HAMAP-Rule" id="MF_00101"/>
    </source>
</evidence>
<dbReference type="NCBIfam" id="TIGR00516">
    <property type="entry name" value="acpS"/>
    <property type="match status" value="1"/>
</dbReference>
<keyword evidence="4 10" id="KW-0276">Fatty acid metabolism</keyword>
<dbReference type="GO" id="GO:0000287">
    <property type="term" value="F:magnesium ion binding"/>
    <property type="evidence" value="ECO:0007669"/>
    <property type="project" value="UniProtKB-UniRule"/>
</dbReference>
<evidence type="ECO:0000313" key="13">
    <source>
        <dbReference type="Proteomes" id="UP000638014"/>
    </source>
</evidence>
<comment type="similarity">
    <text evidence="10">Belongs to the P-Pant transferase superfamily. AcpS family.</text>
</comment>
<name>A0A8J6QHT3_9GAMM</name>
<gene>
    <name evidence="10" type="primary">acpS</name>
    <name evidence="12" type="ORF">IC617_11245</name>
</gene>
<dbReference type="InterPro" id="IPR002582">
    <property type="entry name" value="ACPS"/>
</dbReference>
<dbReference type="Pfam" id="PF01648">
    <property type="entry name" value="ACPS"/>
    <property type="match status" value="1"/>
</dbReference>
<evidence type="ECO:0000256" key="2">
    <source>
        <dbReference type="ARBA" id="ARBA00022679"/>
    </source>
</evidence>